<dbReference type="SUPFAM" id="SSF50494">
    <property type="entry name" value="Trypsin-like serine proteases"/>
    <property type="match status" value="1"/>
</dbReference>
<sequence>MSRCILVHPLTILLLMLSGAFGFNTSGFNDDDFGEIGIDDDMPIASDLLDLAILENSTDSSLQSNSSGPEAAIIDGREVAPHKYPFIVSLQLHSVKTGEKNFHFCAGSLISSKHVLTAAHCLTDIFGKANQPASTFHIGIGLHNRKPNGTAHYFKVKRIQIHRGFQGQLKKFLNDIALLTLSSSVVRRPKGQAINASIIALPTGPKDDVKPGQTVRAVGWGLTKEYIIGLNNTAPLKLMGAQFTVISPTECAKRLTEKLTVTKLCIDNSKKASCKGDSGGPLFRQLRSGKFQLVGIASYFSGNCRQVGSANVFTRVSHYTQWVKTAMRSP</sequence>
<evidence type="ECO:0000256" key="5">
    <source>
        <dbReference type="ARBA" id="ARBA00023157"/>
    </source>
</evidence>
<keyword evidence="4 6" id="KW-0720">Serine protease</keyword>
<dbReference type="Pfam" id="PF00089">
    <property type="entry name" value="Trypsin"/>
    <property type="match status" value="1"/>
</dbReference>
<keyword evidence="3 6" id="KW-0378">Hydrolase</keyword>
<dbReference type="InterPro" id="IPR050430">
    <property type="entry name" value="Peptidase_S1"/>
</dbReference>
<keyword evidence="2 6" id="KW-0645">Protease</keyword>
<evidence type="ECO:0000259" key="8">
    <source>
        <dbReference type="PROSITE" id="PS50240"/>
    </source>
</evidence>
<keyword evidence="5" id="KW-1015">Disulfide bond</keyword>
<dbReference type="PROSITE" id="PS00135">
    <property type="entry name" value="TRYPSIN_SER"/>
    <property type="match status" value="1"/>
</dbReference>
<protein>
    <submittedName>
        <fullName evidence="9">Chymotrypsinogen A</fullName>
    </submittedName>
</protein>
<evidence type="ECO:0000256" key="1">
    <source>
        <dbReference type="ARBA" id="ARBA00007664"/>
    </source>
</evidence>
<accession>A0A1W0WIK1</accession>
<organism evidence="9 10">
    <name type="scientific">Hypsibius exemplaris</name>
    <name type="common">Freshwater tardigrade</name>
    <dbReference type="NCBI Taxonomy" id="2072580"/>
    <lineage>
        <taxon>Eukaryota</taxon>
        <taxon>Metazoa</taxon>
        <taxon>Ecdysozoa</taxon>
        <taxon>Tardigrada</taxon>
        <taxon>Eutardigrada</taxon>
        <taxon>Parachela</taxon>
        <taxon>Hypsibioidea</taxon>
        <taxon>Hypsibiidae</taxon>
        <taxon>Hypsibius</taxon>
    </lineage>
</organism>
<dbReference type="GO" id="GO:0006508">
    <property type="term" value="P:proteolysis"/>
    <property type="evidence" value="ECO:0007669"/>
    <property type="project" value="UniProtKB-KW"/>
</dbReference>
<keyword evidence="10" id="KW-1185">Reference proteome</keyword>
<dbReference type="GO" id="GO:0004252">
    <property type="term" value="F:serine-type endopeptidase activity"/>
    <property type="evidence" value="ECO:0007669"/>
    <property type="project" value="InterPro"/>
</dbReference>
<evidence type="ECO:0000256" key="2">
    <source>
        <dbReference type="ARBA" id="ARBA00022670"/>
    </source>
</evidence>
<dbReference type="InterPro" id="IPR001314">
    <property type="entry name" value="Peptidase_S1A"/>
</dbReference>
<feature type="domain" description="Peptidase S1" evidence="8">
    <location>
        <begin position="73"/>
        <end position="328"/>
    </location>
</feature>
<dbReference type="PANTHER" id="PTHR24276">
    <property type="entry name" value="POLYSERASE-RELATED"/>
    <property type="match status" value="1"/>
</dbReference>
<proteinExistence type="inferred from homology"/>
<comment type="similarity">
    <text evidence="1">Belongs to the peptidase S1 family.</text>
</comment>
<dbReference type="InterPro" id="IPR018114">
    <property type="entry name" value="TRYPSIN_HIS"/>
</dbReference>
<dbReference type="EMBL" id="MTYJ01000095">
    <property type="protein sequence ID" value="OQV15040.1"/>
    <property type="molecule type" value="Genomic_DNA"/>
</dbReference>
<dbReference type="Proteomes" id="UP000192578">
    <property type="component" value="Unassembled WGS sequence"/>
</dbReference>
<feature type="signal peptide" evidence="7">
    <location>
        <begin position="1"/>
        <end position="22"/>
    </location>
</feature>
<gene>
    <name evidence="9" type="ORF">BV898_10799</name>
</gene>
<dbReference type="AlphaFoldDB" id="A0A1W0WIK1"/>
<dbReference type="FunFam" id="2.40.10.10:FF:000068">
    <property type="entry name" value="transmembrane protease serine 2"/>
    <property type="match status" value="1"/>
</dbReference>
<evidence type="ECO:0000256" key="6">
    <source>
        <dbReference type="RuleBase" id="RU363034"/>
    </source>
</evidence>
<dbReference type="PANTHER" id="PTHR24276:SF91">
    <property type="entry name" value="AT26814P-RELATED"/>
    <property type="match status" value="1"/>
</dbReference>
<keyword evidence="7" id="KW-0732">Signal</keyword>
<dbReference type="PRINTS" id="PR00722">
    <property type="entry name" value="CHYMOTRYPSIN"/>
</dbReference>
<evidence type="ECO:0000313" key="10">
    <source>
        <dbReference type="Proteomes" id="UP000192578"/>
    </source>
</evidence>
<dbReference type="InterPro" id="IPR001254">
    <property type="entry name" value="Trypsin_dom"/>
</dbReference>
<comment type="caution">
    <text evidence="9">The sequence shown here is derived from an EMBL/GenBank/DDBJ whole genome shotgun (WGS) entry which is preliminary data.</text>
</comment>
<dbReference type="InterPro" id="IPR033116">
    <property type="entry name" value="TRYPSIN_SER"/>
</dbReference>
<dbReference type="InterPro" id="IPR009003">
    <property type="entry name" value="Peptidase_S1_PA"/>
</dbReference>
<dbReference type="InterPro" id="IPR043504">
    <property type="entry name" value="Peptidase_S1_PA_chymotrypsin"/>
</dbReference>
<name>A0A1W0WIK1_HYPEX</name>
<dbReference type="SMART" id="SM00020">
    <property type="entry name" value="Tryp_SPc"/>
    <property type="match status" value="1"/>
</dbReference>
<dbReference type="PROSITE" id="PS50240">
    <property type="entry name" value="TRYPSIN_DOM"/>
    <property type="match status" value="1"/>
</dbReference>
<dbReference type="OrthoDB" id="60866at2759"/>
<evidence type="ECO:0000256" key="7">
    <source>
        <dbReference type="SAM" id="SignalP"/>
    </source>
</evidence>
<evidence type="ECO:0000256" key="3">
    <source>
        <dbReference type="ARBA" id="ARBA00022801"/>
    </source>
</evidence>
<reference evidence="10" key="1">
    <citation type="submission" date="2017-01" db="EMBL/GenBank/DDBJ databases">
        <title>Comparative genomics of anhydrobiosis in the tardigrade Hypsibius dujardini.</title>
        <authorList>
            <person name="Yoshida Y."/>
            <person name="Koutsovoulos G."/>
            <person name="Laetsch D."/>
            <person name="Stevens L."/>
            <person name="Kumar S."/>
            <person name="Horikawa D."/>
            <person name="Ishino K."/>
            <person name="Komine S."/>
            <person name="Tomita M."/>
            <person name="Blaxter M."/>
            <person name="Arakawa K."/>
        </authorList>
    </citation>
    <scope>NUCLEOTIDE SEQUENCE [LARGE SCALE GENOMIC DNA]</scope>
    <source>
        <strain evidence="10">Z151</strain>
    </source>
</reference>
<dbReference type="CDD" id="cd00190">
    <property type="entry name" value="Tryp_SPc"/>
    <property type="match status" value="1"/>
</dbReference>
<evidence type="ECO:0000256" key="4">
    <source>
        <dbReference type="ARBA" id="ARBA00022825"/>
    </source>
</evidence>
<evidence type="ECO:0000313" key="9">
    <source>
        <dbReference type="EMBL" id="OQV15040.1"/>
    </source>
</evidence>
<feature type="chain" id="PRO_5012076943" evidence="7">
    <location>
        <begin position="23"/>
        <end position="330"/>
    </location>
</feature>
<dbReference type="Gene3D" id="2.40.10.10">
    <property type="entry name" value="Trypsin-like serine proteases"/>
    <property type="match status" value="1"/>
</dbReference>
<dbReference type="PROSITE" id="PS00134">
    <property type="entry name" value="TRYPSIN_HIS"/>
    <property type="match status" value="1"/>
</dbReference>